<name>A0A4D6KZD4_VIGUN</name>
<gene>
    <name evidence="2" type="ORF">DEO72_LG1g3116</name>
</gene>
<evidence type="ECO:0000313" key="3">
    <source>
        <dbReference type="Proteomes" id="UP000501690"/>
    </source>
</evidence>
<keyword evidence="3" id="KW-1185">Reference proteome</keyword>
<accession>A0A4D6KZD4</accession>
<protein>
    <submittedName>
        <fullName evidence="2">Uncharacterized protein</fullName>
    </submittedName>
</protein>
<sequence>MDFMGVKFRENWEENWTLVGAVQKSGISKTDAPPGGAGLAARRQRSERGQRD</sequence>
<dbReference type="EMBL" id="CP039345">
    <property type="protein sequence ID" value="QCD79474.1"/>
    <property type="molecule type" value="Genomic_DNA"/>
</dbReference>
<dbReference type="Proteomes" id="UP000501690">
    <property type="component" value="Linkage Group LG1"/>
</dbReference>
<organism evidence="2 3">
    <name type="scientific">Vigna unguiculata</name>
    <name type="common">Cowpea</name>
    <dbReference type="NCBI Taxonomy" id="3917"/>
    <lineage>
        <taxon>Eukaryota</taxon>
        <taxon>Viridiplantae</taxon>
        <taxon>Streptophyta</taxon>
        <taxon>Embryophyta</taxon>
        <taxon>Tracheophyta</taxon>
        <taxon>Spermatophyta</taxon>
        <taxon>Magnoliopsida</taxon>
        <taxon>eudicotyledons</taxon>
        <taxon>Gunneridae</taxon>
        <taxon>Pentapetalae</taxon>
        <taxon>rosids</taxon>
        <taxon>fabids</taxon>
        <taxon>Fabales</taxon>
        <taxon>Fabaceae</taxon>
        <taxon>Papilionoideae</taxon>
        <taxon>50 kb inversion clade</taxon>
        <taxon>NPAAA clade</taxon>
        <taxon>indigoferoid/millettioid clade</taxon>
        <taxon>Phaseoleae</taxon>
        <taxon>Vigna</taxon>
    </lineage>
</organism>
<reference evidence="2 3" key="1">
    <citation type="submission" date="2019-04" db="EMBL/GenBank/DDBJ databases">
        <title>An improved genome assembly and genetic linkage map for asparagus bean, Vigna unguiculata ssp. sesquipedialis.</title>
        <authorList>
            <person name="Xia Q."/>
            <person name="Zhang R."/>
            <person name="Dong Y."/>
        </authorList>
    </citation>
    <scope>NUCLEOTIDE SEQUENCE [LARGE SCALE GENOMIC DNA]</scope>
    <source>
        <tissue evidence="2">Leaf</tissue>
    </source>
</reference>
<proteinExistence type="predicted"/>
<evidence type="ECO:0000313" key="2">
    <source>
        <dbReference type="EMBL" id="QCD79474.1"/>
    </source>
</evidence>
<feature type="region of interest" description="Disordered" evidence="1">
    <location>
        <begin position="25"/>
        <end position="52"/>
    </location>
</feature>
<evidence type="ECO:0000256" key="1">
    <source>
        <dbReference type="SAM" id="MobiDB-lite"/>
    </source>
</evidence>
<dbReference type="AlphaFoldDB" id="A0A4D6KZD4"/>